<dbReference type="PANTHER" id="PTHR34473">
    <property type="entry name" value="UPF0699 TRANSMEMBRANE PROTEIN YDBS"/>
    <property type="match status" value="1"/>
</dbReference>
<name>A0A7S9HDG3_9ALTE</name>
<keyword evidence="1" id="KW-0472">Membrane</keyword>
<gene>
    <name evidence="3" type="ORF">IT774_03205</name>
</gene>
<dbReference type="PANTHER" id="PTHR34473:SF2">
    <property type="entry name" value="UPF0699 TRANSMEMBRANE PROTEIN YDBT"/>
    <property type="match status" value="1"/>
</dbReference>
<dbReference type="AlphaFoldDB" id="A0A7S9HDG3"/>
<dbReference type="KEGG" id="smaa:IT774_03205"/>
<feature type="domain" description="YdbS-like PH" evidence="2">
    <location>
        <begin position="183"/>
        <end position="258"/>
    </location>
</feature>
<dbReference type="InterPro" id="IPR005182">
    <property type="entry name" value="YdbS-like_PH"/>
</dbReference>
<reference evidence="3 4" key="1">
    <citation type="submission" date="2020-11" db="EMBL/GenBank/DDBJ databases">
        <title>Complete genome sequence for Salinimonas sp. strain G2-b.</title>
        <authorList>
            <person name="Park S.-J."/>
        </authorList>
    </citation>
    <scope>NUCLEOTIDE SEQUENCE [LARGE SCALE GENOMIC DNA]</scope>
    <source>
        <strain evidence="3 4">G2-b</strain>
    </source>
</reference>
<feature type="transmembrane region" description="Helical" evidence="1">
    <location>
        <begin position="135"/>
        <end position="156"/>
    </location>
</feature>
<accession>A0A7S9HDG3</accession>
<evidence type="ECO:0000256" key="1">
    <source>
        <dbReference type="SAM" id="Phobius"/>
    </source>
</evidence>
<evidence type="ECO:0000259" key="2">
    <source>
        <dbReference type="Pfam" id="PF03703"/>
    </source>
</evidence>
<proteinExistence type="predicted"/>
<organism evidence="3 4">
    <name type="scientific">Salinimonas marina</name>
    <dbReference type="NCBI Taxonomy" id="2785918"/>
    <lineage>
        <taxon>Bacteria</taxon>
        <taxon>Pseudomonadati</taxon>
        <taxon>Pseudomonadota</taxon>
        <taxon>Gammaproteobacteria</taxon>
        <taxon>Alteromonadales</taxon>
        <taxon>Alteromonadaceae</taxon>
        <taxon>Alteromonas/Salinimonas group</taxon>
        <taxon>Salinimonas</taxon>
    </lineage>
</organism>
<dbReference type="Pfam" id="PF03703">
    <property type="entry name" value="bPH_2"/>
    <property type="match status" value="1"/>
</dbReference>
<protein>
    <submittedName>
        <fullName evidence="3">PH domain-containing protein</fullName>
    </submittedName>
</protein>
<sequence>MAMGLYLASVTLIILALMGLLSVGGSLLTYYGYTLSKDGDRYIRRSGLLSRQEVSMRESRIQLVAIKQDWLDKLLSRANLFFEQNRSGQQQDQELMAANKLLVPSVTTAQAQTLVSHAFNDCSPMQQSYRRVSEFYVTHHLLVRLLPLTVLLGVLGFELRQWVGVAVVATGMTMAVIVLLLRYWRWGYSYDARYLYVRNGCIGLDYRCCPLYKVQQVKYQQSVMMKRRGVASLKIVLASGCVTIPFMGESQARDLMNRLLYETESTRRSWM</sequence>
<feature type="transmembrane region" description="Helical" evidence="1">
    <location>
        <begin position="230"/>
        <end position="248"/>
    </location>
</feature>
<feature type="transmembrane region" description="Helical" evidence="1">
    <location>
        <begin position="162"/>
        <end position="184"/>
    </location>
</feature>
<feature type="transmembrane region" description="Helical" evidence="1">
    <location>
        <begin position="6"/>
        <end position="33"/>
    </location>
</feature>
<evidence type="ECO:0000313" key="3">
    <source>
        <dbReference type="EMBL" id="QPG06231.1"/>
    </source>
</evidence>
<keyword evidence="1" id="KW-0812">Transmembrane</keyword>
<evidence type="ECO:0000313" key="4">
    <source>
        <dbReference type="Proteomes" id="UP000595095"/>
    </source>
</evidence>
<dbReference type="EMBL" id="CP064795">
    <property type="protein sequence ID" value="QPG06231.1"/>
    <property type="molecule type" value="Genomic_DNA"/>
</dbReference>
<keyword evidence="4" id="KW-1185">Reference proteome</keyword>
<dbReference type="Proteomes" id="UP000595095">
    <property type="component" value="Chromosome"/>
</dbReference>
<keyword evidence="1" id="KW-1133">Transmembrane helix</keyword>